<dbReference type="Pfam" id="PF07971">
    <property type="entry name" value="Glyco_hydro_92"/>
    <property type="match status" value="1"/>
</dbReference>
<dbReference type="AlphaFoldDB" id="A0A7W9F2P5"/>
<evidence type="ECO:0000259" key="3">
    <source>
        <dbReference type="Pfam" id="PF17678"/>
    </source>
</evidence>
<dbReference type="SUPFAM" id="SSF48208">
    <property type="entry name" value="Six-hairpin glycosidases"/>
    <property type="match status" value="1"/>
</dbReference>
<dbReference type="RefSeq" id="WP_229674089.1">
    <property type="nucleotide sequence ID" value="NZ_BMJP01000005.1"/>
</dbReference>
<name>A0A7W9F2P5_9SPHN</name>
<evidence type="ECO:0000313" key="5">
    <source>
        <dbReference type="Proteomes" id="UP000546701"/>
    </source>
</evidence>
<dbReference type="PANTHER" id="PTHR12143">
    <property type="entry name" value="PEPTIDE N-GLYCANASE PNGASE -RELATED"/>
    <property type="match status" value="1"/>
</dbReference>
<feature type="domain" description="Glycosyl hydrolase family 92 N-terminal" evidence="3">
    <location>
        <begin position="25"/>
        <end position="211"/>
    </location>
</feature>
<dbReference type="InterPro" id="IPR050883">
    <property type="entry name" value="PNGase"/>
</dbReference>
<keyword evidence="5" id="KW-1185">Reference proteome</keyword>
<dbReference type="GO" id="GO:0030246">
    <property type="term" value="F:carbohydrate binding"/>
    <property type="evidence" value="ECO:0007669"/>
    <property type="project" value="InterPro"/>
</dbReference>
<dbReference type="InterPro" id="IPR014718">
    <property type="entry name" value="GH-type_carb-bd"/>
</dbReference>
<dbReference type="PANTHER" id="PTHR12143:SF39">
    <property type="entry name" value="SECRETED PROTEIN"/>
    <property type="match status" value="1"/>
</dbReference>
<dbReference type="GO" id="GO:0006516">
    <property type="term" value="P:glycoprotein catabolic process"/>
    <property type="evidence" value="ECO:0007669"/>
    <property type="project" value="TreeGrafter"/>
</dbReference>
<sequence length="638" mass="69062">MKRLLILFLLAAAVPAQARDAAQTVNPFIGTLADFGQLSPAAVAPYGMVQLGPDTSPANHAGYDYAARTLLGFSHTRGVGVGCSGAGGDVRVSLGYAGTGPAWSIDKRREAAHAGYYTVGYGDGIIAAMTVTRGAGVIRFVLPRAGRIDLTVAFDQGYSRRHGAEWRAAPDGDLRASFSAGTVCDIGRYHLHSATRVSHAGKAMALRWAGTTGAAEATVEVRKGDVIEVRTGLSSVDPAAAAAVRDTELGTRSFAAIESANRAEWNHQLSRLTIDGTAEQQVLFTTALFRVMQSPVAITDPDGRFRGSDGVVARLKPGEQHYTSWALWDNYRTQLPLLALVDPARAGAIARSLVRLYQTGKQRWSTQTEPFLTVRTEHAGIALLDFRRRGIVDFDARAALDGMVAESATLARKTPDEQIEAAYDDWAIAELASDLGKAEVSRRFRAKALAYRPMWLETFATLGADADVVHARGLYQGTLAQYRWAPVFDLPWIAATLGSRFRPELDRFFADNLFNMTNQPDIHVPWLYAFAGDPVVARRIVNRYLREPVPHRYTNAGVRPETWVGRSFAPQPQGFADGMDDDAGTMSAWYVWSSIGRYPLVPGTPGFVTIAPPVRGATLYVPGTAPVRLVPTGNKTGS</sequence>
<evidence type="ECO:0000256" key="1">
    <source>
        <dbReference type="SAM" id="SignalP"/>
    </source>
</evidence>
<dbReference type="InterPro" id="IPR041371">
    <property type="entry name" value="GH92_N"/>
</dbReference>
<dbReference type="Gene3D" id="2.70.98.10">
    <property type="match status" value="1"/>
</dbReference>
<protein>
    <submittedName>
        <fullName evidence="4">Putative alpha-1,2-mannosidase</fullName>
    </submittedName>
</protein>
<feature type="signal peptide" evidence="1">
    <location>
        <begin position="1"/>
        <end position="18"/>
    </location>
</feature>
<reference evidence="4 5" key="1">
    <citation type="submission" date="2020-08" db="EMBL/GenBank/DDBJ databases">
        <title>Genomic Encyclopedia of Type Strains, Phase IV (KMG-IV): sequencing the most valuable type-strain genomes for metagenomic binning, comparative biology and taxonomic classification.</title>
        <authorList>
            <person name="Goeker M."/>
        </authorList>
    </citation>
    <scope>NUCLEOTIDE SEQUENCE [LARGE SCALE GENOMIC DNA]</scope>
    <source>
        <strain evidence="4 5">DSM 103336</strain>
    </source>
</reference>
<dbReference type="EMBL" id="JACIJR010000007">
    <property type="protein sequence ID" value="MBB5730531.1"/>
    <property type="molecule type" value="Genomic_DNA"/>
</dbReference>
<dbReference type="Proteomes" id="UP000546701">
    <property type="component" value="Unassembled WGS sequence"/>
</dbReference>
<dbReference type="Gene3D" id="1.20.1050.60">
    <property type="entry name" value="alpha-1,2-mannosidase"/>
    <property type="match status" value="1"/>
</dbReference>
<accession>A0A7W9F2P5</accession>
<dbReference type="Gene3D" id="1.20.1610.10">
    <property type="entry name" value="alpha-1,2-mannosidases domains"/>
    <property type="match status" value="1"/>
</dbReference>
<comment type="caution">
    <text evidence="4">The sequence shown here is derived from an EMBL/GenBank/DDBJ whole genome shotgun (WGS) entry which is preliminary data.</text>
</comment>
<feature type="chain" id="PRO_5031167245" evidence="1">
    <location>
        <begin position="19"/>
        <end position="638"/>
    </location>
</feature>
<gene>
    <name evidence="4" type="ORF">FHS99_003034</name>
</gene>
<dbReference type="InterPro" id="IPR008928">
    <property type="entry name" value="6-hairpin_glycosidase_sf"/>
</dbReference>
<evidence type="ECO:0000259" key="2">
    <source>
        <dbReference type="Pfam" id="PF07971"/>
    </source>
</evidence>
<dbReference type="Pfam" id="PF17678">
    <property type="entry name" value="Glyco_hydro_92N"/>
    <property type="match status" value="1"/>
</dbReference>
<keyword evidence="1" id="KW-0732">Signal</keyword>
<evidence type="ECO:0000313" key="4">
    <source>
        <dbReference type="EMBL" id="MBB5730531.1"/>
    </source>
</evidence>
<dbReference type="InterPro" id="IPR012939">
    <property type="entry name" value="Glyco_hydro_92"/>
</dbReference>
<dbReference type="GO" id="GO:0005829">
    <property type="term" value="C:cytosol"/>
    <property type="evidence" value="ECO:0007669"/>
    <property type="project" value="TreeGrafter"/>
</dbReference>
<organism evidence="4 5">
    <name type="scientific">Sphingomonas prati</name>
    <dbReference type="NCBI Taxonomy" id="1843237"/>
    <lineage>
        <taxon>Bacteria</taxon>
        <taxon>Pseudomonadati</taxon>
        <taxon>Pseudomonadota</taxon>
        <taxon>Alphaproteobacteria</taxon>
        <taxon>Sphingomonadales</taxon>
        <taxon>Sphingomonadaceae</taxon>
        <taxon>Sphingomonas</taxon>
    </lineage>
</organism>
<dbReference type="Gene3D" id="3.30.2080.10">
    <property type="entry name" value="GH92 mannosidase domain"/>
    <property type="match status" value="1"/>
</dbReference>
<feature type="domain" description="Glycosyl hydrolase family 92" evidence="2">
    <location>
        <begin position="241"/>
        <end position="624"/>
    </location>
</feature>
<dbReference type="GO" id="GO:0005975">
    <property type="term" value="P:carbohydrate metabolic process"/>
    <property type="evidence" value="ECO:0007669"/>
    <property type="project" value="InterPro"/>
</dbReference>
<proteinExistence type="predicted"/>
<dbReference type="GO" id="GO:0000224">
    <property type="term" value="F:peptide-N4-(N-acetyl-beta-glucosaminyl)asparagine amidase activity"/>
    <property type="evidence" value="ECO:0007669"/>
    <property type="project" value="TreeGrafter"/>
</dbReference>